<protein>
    <submittedName>
        <fullName evidence="2">Uncharacterized protein</fullName>
    </submittedName>
</protein>
<organism evidence="2 3">
    <name type="scientific">Blattabacterium punctulatus CPU2</name>
    <dbReference type="NCBI Taxonomy" id="1457032"/>
    <lineage>
        <taxon>Bacteria</taxon>
        <taxon>Pseudomonadati</taxon>
        <taxon>Bacteroidota</taxon>
        <taxon>Flavobacteriia</taxon>
        <taxon>Flavobacteriales</taxon>
        <taxon>Blattabacteriaceae</taxon>
        <taxon>Blattabacterium</taxon>
    </lineage>
</organism>
<keyword evidence="1" id="KW-0812">Transmembrane</keyword>
<name>A0AAD1CLY9_9FLAO</name>
<feature type="transmembrane region" description="Helical" evidence="1">
    <location>
        <begin position="52"/>
        <end position="75"/>
    </location>
</feature>
<evidence type="ECO:0000313" key="3">
    <source>
        <dbReference type="Proteomes" id="UP000262607"/>
    </source>
</evidence>
<dbReference type="AlphaFoldDB" id="A0AAD1CLY9"/>
<dbReference type="RefSeq" id="WP_110548675.1">
    <property type="nucleotide sequence ID" value="NZ_AP014610.1"/>
</dbReference>
<evidence type="ECO:0000313" key="2">
    <source>
        <dbReference type="EMBL" id="BBA17839.1"/>
    </source>
</evidence>
<proteinExistence type="predicted"/>
<feature type="transmembrane region" description="Helical" evidence="1">
    <location>
        <begin position="109"/>
        <end position="129"/>
    </location>
</feature>
<reference evidence="2 3" key="1">
    <citation type="submission" date="2014-06" db="EMBL/GenBank/DDBJ databases">
        <title>Genome sequence of the intracellular symbiont Blattabacterium cuenoti, strain CPU2 from the wood feeding cockroach Cryptocercus punctulatus.</title>
        <authorList>
            <person name="Kinjo Y."/>
            <person name="Ohkuma M."/>
            <person name="Tokuda G."/>
        </authorList>
    </citation>
    <scope>NUCLEOTIDE SEQUENCE [LARGE SCALE GENOMIC DNA]</scope>
    <source>
        <strain evidence="2 3">CPU2</strain>
    </source>
</reference>
<sequence length="136" mass="15943">MYRNFFAVFIGILVSITEIIYSIKLIKNWFINIQFIPLKNIQYVFIHAPSSFFITLFFFYAFSALLGGITTAFFVQNAKKAYAGLTGIILFIIAFIHIFLYTLPLWFEIVILPIFFHFSYLGGAFIELLQRKKWIN</sequence>
<dbReference type="GeneID" id="66556722"/>
<keyword evidence="1" id="KW-1133">Transmembrane helix</keyword>
<accession>A0AAD1CLY9</accession>
<dbReference type="Proteomes" id="UP000262607">
    <property type="component" value="Chromosome"/>
</dbReference>
<keyword evidence="1" id="KW-0472">Membrane</keyword>
<feature type="transmembrane region" description="Helical" evidence="1">
    <location>
        <begin position="82"/>
        <end position="103"/>
    </location>
</feature>
<feature type="transmembrane region" description="Helical" evidence="1">
    <location>
        <begin position="6"/>
        <end position="23"/>
    </location>
</feature>
<dbReference type="EMBL" id="AP014610">
    <property type="protein sequence ID" value="BBA17839.1"/>
    <property type="molecule type" value="Genomic_DNA"/>
</dbReference>
<evidence type="ECO:0000256" key="1">
    <source>
        <dbReference type="SAM" id="Phobius"/>
    </source>
</evidence>
<gene>
    <name evidence="2" type="ORF">CPU2_347</name>
</gene>